<name>A0A0G0D4K0_9BACT</name>
<evidence type="ECO:0000256" key="5">
    <source>
        <dbReference type="ARBA" id="ARBA00023163"/>
    </source>
</evidence>
<keyword evidence="5 6" id="KW-0804">Transcription</keyword>
<dbReference type="InterPro" id="IPR036388">
    <property type="entry name" value="WH-like_DNA-bd_sf"/>
</dbReference>
<keyword evidence="2 6" id="KW-0805">Transcription regulation</keyword>
<dbReference type="Pfam" id="PF08281">
    <property type="entry name" value="Sigma70_r4_2"/>
    <property type="match status" value="1"/>
</dbReference>
<dbReference type="SUPFAM" id="SSF88659">
    <property type="entry name" value="Sigma3 and sigma4 domains of RNA polymerase sigma factors"/>
    <property type="match status" value="1"/>
</dbReference>
<feature type="domain" description="HTH luxR-type" evidence="7">
    <location>
        <begin position="149"/>
        <end position="176"/>
    </location>
</feature>
<dbReference type="EMBL" id="LBRB01000019">
    <property type="protein sequence ID" value="KKP88208.1"/>
    <property type="molecule type" value="Genomic_DNA"/>
</dbReference>
<dbReference type="InterPro" id="IPR039425">
    <property type="entry name" value="RNA_pol_sigma-70-like"/>
</dbReference>
<dbReference type="InterPro" id="IPR013325">
    <property type="entry name" value="RNA_pol_sigma_r2"/>
</dbReference>
<evidence type="ECO:0000256" key="6">
    <source>
        <dbReference type="RuleBase" id="RU000716"/>
    </source>
</evidence>
<dbReference type="NCBIfam" id="TIGR02937">
    <property type="entry name" value="sigma70-ECF"/>
    <property type="match status" value="1"/>
</dbReference>
<comment type="caution">
    <text evidence="8">The sequence shown here is derived from an EMBL/GenBank/DDBJ whole genome shotgun (WGS) entry which is preliminary data.</text>
</comment>
<dbReference type="InterPro" id="IPR013249">
    <property type="entry name" value="RNA_pol_sigma70_r4_t2"/>
</dbReference>
<dbReference type="Gene3D" id="1.10.1740.10">
    <property type="match status" value="1"/>
</dbReference>
<dbReference type="STRING" id="1618333.UR93_C0019G0003"/>
<comment type="similarity">
    <text evidence="1 6">Belongs to the sigma-70 factor family. ECF subfamily.</text>
</comment>
<evidence type="ECO:0000313" key="9">
    <source>
        <dbReference type="Proteomes" id="UP000034316"/>
    </source>
</evidence>
<dbReference type="SUPFAM" id="SSF88946">
    <property type="entry name" value="Sigma2 domain of RNA polymerase sigma factors"/>
    <property type="match status" value="1"/>
</dbReference>
<dbReference type="AlphaFoldDB" id="A0A0G0D4K0"/>
<dbReference type="Gene3D" id="1.10.10.10">
    <property type="entry name" value="Winged helix-like DNA-binding domain superfamily/Winged helix DNA-binding domain"/>
    <property type="match status" value="1"/>
</dbReference>
<dbReference type="Proteomes" id="UP000034316">
    <property type="component" value="Unassembled WGS sequence"/>
</dbReference>
<keyword evidence="4 6" id="KW-0238">DNA-binding</keyword>
<gene>
    <name evidence="8" type="ORF">UR93_C0019G0003</name>
</gene>
<dbReference type="GO" id="GO:0003677">
    <property type="term" value="F:DNA binding"/>
    <property type="evidence" value="ECO:0007669"/>
    <property type="project" value="UniProtKB-KW"/>
</dbReference>
<dbReference type="GO" id="GO:0016987">
    <property type="term" value="F:sigma factor activity"/>
    <property type="evidence" value="ECO:0007669"/>
    <property type="project" value="UniProtKB-KW"/>
</dbReference>
<evidence type="ECO:0000256" key="4">
    <source>
        <dbReference type="ARBA" id="ARBA00023125"/>
    </source>
</evidence>
<dbReference type="InterPro" id="IPR014284">
    <property type="entry name" value="RNA_pol_sigma-70_dom"/>
</dbReference>
<dbReference type="InterPro" id="IPR007627">
    <property type="entry name" value="RNA_pol_sigma70_r2"/>
</dbReference>
<dbReference type="PANTHER" id="PTHR43133">
    <property type="entry name" value="RNA POLYMERASE ECF-TYPE SIGMA FACTO"/>
    <property type="match status" value="1"/>
</dbReference>
<proteinExistence type="inferred from homology"/>
<dbReference type="PROSITE" id="PS01063">
    <property type="entry name" value="SIGMA70_ECF"/>
    <property type="match status" value="1"/>
</dbReference>
<reference evidence="8 9" key="1">
    <citation type="journal article" date="2015" name="Nature">
        <title>rRNA introns, odd ribosomes, and small enigmatic genomes across a large radiation of phyla.</title>
        <authorList>
            <person name="Brown C.T."/>
            <person name="Hug L.A."/>
            <person name="Thomas B.C."/>
            <person name="Sharon I."/>
            <person name="Castelle C.J."/>
            <person name="Singh A."/>
            <person name="Wilkins M.J."/>
            <person name="Williams K.H."/>
            <person name="Banfield J.F."/>
        </authorList>
    </citation>
    <scope>NUCLEOTIDE SEQUENCE [LARGE SCALE GENOMIC DNA]</scope>
</reference>
<keyword evidence="3 6" id="KW-0731">Sigma factor</keyword>
<dbReference type="PANTHER" id="PTHR43133:SF51">
    <property type="entry name" value="RNA POLYMERASE SIGMA FACTOR"/>
    <property type="match status" value="1"/>
</dbReference>
<evidence type="ECO:0000256" key="2">
    <source>
        <dbReference type="ARBA" id="ARBA00023015"/>
    </source>
</evidence>
<organism evidence="8 9">
    <name type="scientific">Berkelbacteria bacterium GW2011_GWA2_35_9</name>
    <dbReference type="NCBI Taxonomy" id="1618333"/>
    <lineage>
        <taxon>Bacteria</taxon>
        <taxon>Candidatus Berkelbacteria</taxon>
    </lineage>
</organism>
<evidence type="ECO:0000256" key="1">
    <source>
        <dbReference type="ARBA" id="ARBA00010641"/>
    </source>
</evidence>
<dbReference type="InterPro" id="IPR013324">
    <property type="entry name" value="RNA_pol_sigma_r3/r4-like"/>
</dbReference>
<dbReference type="InterPro" id="IPR000838">
    <property type="entry name" value="RNA_pol_sigma70_ECF_CS"/>
</dbReference>
<dbReference type="GO" id="GO:0006352">
    <property type="term" value="P:DNA-templated transcription initiation"/>
    <property type="evidence" value="ECO:0007669"/>
    <property type="project" value="InterPro"/>
</dbReference>
<sequence length="189" mass="22922">MDTKKRLYISQKIISQAKNGNDKAFEIIVSTCERAIYNFIFRMVQRKEDAEDLTQETFLKIYKNIKKYNPEYKFTTWIFTIAQRTVYDFLRKKRKTKELYIIDDKDNPFETPDKSSAYNNRDYIIDISRSLQKLDYNYKSVLWLHYWEGLSYKEIGATMRLPINTVKTYLHRAKEKLKTQLGKEYYEKH</sequence>
<protein>
    <recommendedName>
        <fullName evidence="6">RNA polymerase sigma factor</fullName>
    </recommendedName>
</protein>
<evidence type="ECO:0000256" key="3">
    <source>
        <dbReference type="ARBA" id="ARBA00023082"/>
    </source>
</evidence>
<evidence type="ECO:0000313" key="8">
    <source>
        <dbReference type="EMBL" id="KKP88208.1"/>
    </source>
</evidence>
<dbReference type="Pfam" id="PF04542">
    <property type="entry name" value="Sigma70_r2"/>
    <property type="match status" value="1"/>
</dbReference>
<accession>A0A0G0D4K0</accession>
<evidence type="ECO:0000259" key="7">
    <source>
        <dbReference type="PROSITE" id="PS00622"/>
    </source>
</evidence>
<dbReference type="InterPro" id="IPR000792">
    <property type="entry name" value="Tscrpt_reg_LuxR_C"/>
</dbReference>
<dbReference type="PROSITE" id="PS00622">
    <property type="entry name" value="HTH_LUXR_1"/>
    <property type="match status" value="1"/>
</dbReference>
<dbReference type="CDD" id="cd06171">
    <property type="entry name" value="Sigma70_r4"/>
    <property type="match status" value="1"/>
</dbReference>